<sequence>MCQPPGFEVTGHKGKVCRLKKVLYGLKQAPLAWNRRIDCLLLQLNFNKCITKHGVYVRATAGDNVCVLSNTTDIDEFKRRIMLEFEMTNLSLLSYFLGMKFVTIGEGILMHQKMYATDIATLPKTIKCNIKLEKEGSDKLIDATLYKQIVGSLRFLCNSRPDIAYGVRLISRFMDNPRLSYLLSTKRILRYVKDTLDYGLLFSKCGRSVSDEIYGYCDFDWCGDKSDRKSTTGYMFIMCGALISWCS</sequence>
<keyword evidence="3" id="KW-1185">Reference proteome</keyword>
<dbReference type="Pfam" id="PF07727">
    <property type="entry name" value="RVT_2"/>
    <property type="match status" value="1"/>
</dbReference>
<accession>A0A371F0B1</accession>
<comment type="caution">
    <text evidence="2">The sequence shown here is derived from an EMBL/GenBank/DDBJ whole genome shotgun (WGS) entry which is preliminary data.</text>
</comment>
<protein>
    <recommendedName>
        <fullName evidence="1">Reverse transcriptase Ty1/copia-type domain-containing protein</fullName>
    </recommendedName>
</protein>
<dbReference type="EMBL" id="QJKJ01011248">
    <property type="protein sequence ID" value="RDX71644.1"/>
    <property type="molecule type" value="Genomic_DNA"/>
</dbReference>
<reference evidence="2" key="1">
    <citation type="submission" date="2018-05" db="EMBL/GenBank/DDBJ databases">
        <title>Draft genome of Mucuna pruriens seed.</title>
        <authorList>
            <person name="Nnadi N.E."/>
            <person name="Vos R."/>
            <person name="Hasami M.H."/>
            <person name="Devisetty U.K."/>
            <person name="Aguiy J.C."/>
        </authorList>
    </citation>
    <scope>NUCLEOTIDE SEQUENCE [LARGE SCALE GENOMIC DNA]</scope>
    <source>
        <strain evidence="2">JCA_2017</strain>
    </source>
</reference>
<organism evidence="2 3">
    <name type="scientific">Mucuna pruriens</name>
    <name type="common">Velvet bean</name>
    <name type="synonym">Dolichos pruriens</name>
    <dbReference type="NCBI Taxonomy" id="157652"/>
    <lineage>
        <taxon>Eukaryota</taxon>
        <taxon>Viridiplantae</taxon>
        <taxon>Streptophyta</taxon>
        <taxon>Embryophyta</taxon>
        <taxon>Tracheophyta</taxon>
        <taxon>Spermatophyta</taxon>
        <taxon>Magnoliopsida</taxon>
        <taxon>eudicotyledons</taxon>
        <taxon>Gunneridae</taxon>
        <taxon>Pentapetalae</taxon>
        <taxon>rosids</taxon>
        <taxon>fabids</taxon>
        <taxon>Fabales</taxon>
        <taxon>Fabaceae</taxon>
        <taxon>Papilionoideae</taxon>
        <taxon>50 kb inversion clade</taxon>
        <taxon>NPAAA clade</taxon>
        <taxon>indigoferoid/millettioid clade</taxon>
        <taxon>Phaseoleae</taxon>
        <taxon>Mucuna</taxon>
    </lineage>
</organism>
<gene>
    <name evidence="2" type="ORF">CR513_48977</name>
</gene>
<dbReference type="AlphaFoldDB" id="A0A371F0B1"/>
<feature type="non-terminal residue" evidence="2">
    <location>
        <position position="1"/>
    </location>
</feature>
<evidence type="ECO:0000259" key="1">
    <source>
        <dbReference type="Pfam" id="PF07727"/>
    </source>
</evidence>
<dbReference type="SUPFAM" id="SSF56672">
    <property type="entry name" value="DNA/RNA polymerases"/>
    <property type="match status" value="1"/>
</dbReference>
<evidence type="ECO:0000313" key="2">
    <source>
        <dbReference type="EMBL" id="RDX71644.1"/>
    </source>
</evidence>
<dbReference type="InterPro" id="IPR043502">
    <property type="entry name" value="DNA/RNA_pol_sf"/>
</dbReference>
<dbReference type="STRING" id="157652.A0A371F0B1"/>
<dbReference type="OrthoDB" id="1922643at2759"/>
<name>A0A371F0B1_MUCPR</name>
<dbReference type="PANTHER" id="PTHR11439:SF517">
    <property type="entry name" value="CYSTEINE-RICH RLK (RECEPTOR-LIKE PROTEIN KINASE) 8"/>
    <property type="match status" value="1"/>
</dbReference>
<dbReference type="PANTHER" id="PTHR11439">
    <property type="entry name" value="GAG-POL-RELATED RETROTRANSPOSON"/>
    <property type="match status" value="1"/>
</dbReference>
<evidence type="ECO:0000313" key="3">
    <source>
        <dbReference type="Proteomes" id="UP000257109"/>
    </source>
</evidence>
<proteinExistence type="predicted"/>
<dbReference type="InterPro" id="IPR013103">
    <property type="entry name" value="RVT_2"/>
</dbReference>
<feature type="domain" description="Reverse transcriptase Ty1/copia-type" evidence="1">
    <location>
        <begin position="1"/>
        <end position="120"/>
    </location>
</feature>
<dbReference type="Proteomes" id="UP000257109">
    <property type="component" value="Unassembled WGS sequence"/>
</dbReference>